<evidence type="ECO:0000256" key="8">
    <source>
        <dbReference type="ARBA" id="ARBA00022840"/>
    </source>
</evidence>
<feature type="coiled-coil region" evidence="9">
    <location>
        <begin position="421"/>
        <end position="448"/>
    </location>
</feature>
<evidence type="ECO:0000256" key="9">
    <source>
        <dbReference type="SAM" id="Coils"/>
    </source>
</evidence>
<evidence type="ECO:0000256" key="7">
    <source>
        <dbReference type="ARBA" id="ARBA00022806"/>
    </source>
</evidence>
<evidence type="ECO:0000256" key="3">
    <source>
        <dbReference type="ARBA" id="ARBA00012551"/>
    </source>
</evidence>
<feature type="domain" description="AAA+ ATPase" evidence="10">
    <location>
        <begin position="277"/>
        <end position="534"/>
    </location>
</feature>
<dbReference type="NCBIfam" id="TIGR00376">
    <property type="entry name" value="IGHMBP2 family helicase"/>
    <property type="match status" value="1"/>
</dbReference>
<dbReference type="Pfam" id="PF21138">
    <property type="entry name" value="SMUBP-2_HCS1_1B"/>
    <property type="match status" value="1"/>
</dbReference>
<dbReference type="EMBL" id="JAFBDQ010000015">
    <property type="protein sequence ID" value="MBM7557692.1"/>
    <property type="molecule type" value="Genomic_DNA"/>
</dbReference>
<name>A0A939BPZ7_9FIRM</name>
<keyword evidence="6" id="KW-0378">Hydrolase</keyword>
<dbReference type="GO" id="GO:0003677">
    <property type="term" value="F:DNA binding"/>
    <property type="evidence" value="ECO:0007669"/>
    <property type="project" value="InterPro"/>
</dbReference>
<dbReference type="InterPro" id="IPR027417">
    <property type="entry name" value="P-loop_NTPase"/>
</dbReference>
<dbReference type="InterPro" id="IPR047187">
    <property type="entry name" value="SF1_C_Upf1"/>
</dbReference>
<dbReference type="InterPro" id="IPR041677">
    <property type="entry name" value="DNA2/NAM7_AAA_11"/>
</dbReference>
<dbReference type="InterPro" id="IPR014001">
    <property type="entry name" value="Helicase_ATP-bd"/>
</dbReference>
<dbReference type="Pfam" id="PF13086">
    <property type="entry name" value="AAA_11"/>
    <property type="match status" value="1"/>
</dbReference>
<gene>
    <name evidence="12" type="ORF">JOC47_002558</name>
</gene>
<evidence type="ECO:0000313" key="13">
    <source>
        <dbReference type="Proteomes" id="UP000774000"/>
    </source>
</evidence>
<feature type="domain" description="Helicase ATP-binding" evidence="11">
    <location>
        <begin position="259"/>
        <end position="538"/>
    </location>
</feature>
<evidence type="ECO:0000256" key="2">
    <source>
        <dbReference type="ARBA" id="ARBA00007913"/>
    </source>
</evidence>
<dbReference type="Gene3D" id="3.40.50.300">
    <property type="entry name" value="P-loop containing nucleotide triphosphate hydrolases"/>
    <property type="match status" value="2"/>
</dbReference>
<dbReference type="EC" id="3.6.4.12" evidence="3"/>
<sequence length="746" mass="84231">MTEIIIKGLKEHIGPGDIVGALTNEADISGNQIGNIDFKNKIALVEIEDSVSEKVAKVMDDNQIAGVTVNVEQDNDFRDKLEQVEDYLEKYEHLVELEREEEMRRHESEIKHLSGYEREEKGRAILHLRGRDEGQGLAGKFLVKFMRNHKGEELPDNEISIGDLVMLSKNEPLNDDNPTGTVVEQTNYSVTVAFDNKPLGFVYGKDLRMDLYVNDITFQRMLDALEELRVATGRLDELKDKLLGLSGLNFSETPEIEFFNEQLNQPQQKAVKSALAADDFFLVHGPPGTGKTTTAIEILQQAVEEEQSILATADSNTAVDNIVERLVEQDVEVLRVGHPVRVNPLLREHTLDYVIEEHPKYQKAVELREKAYDLLEQQEEHTHPSGKWRRGMSNGQIRSLAEDGKGSRGVPPEKIQDMAQWLKLQDKIDELFEKVERLEDEAVQELIDRADVVCSTNSTAGSEVLSGQEFDLLVVDEATQATEPSALIPLTKAKKVVLAGDHKQLPPTILNEEAKQKGLAKSLFERLLEVHGSEIKQVLNLQYRMNQDIMNFSNREFYDGQLEAAPAVKDWQLSDLDLELPDGNAPAEQALNREEVISFLDTCGMEVSEHSKKDSTSVQNEMEADLVEEIVGQVSRTGIDLTEVAVITPYQDQVELINKLVAAEEIEIDTVDGFQGREKEVIIFSLVRNNERKNIGFLKDIRRLNVSLTRAKKKLIIIGDSDTIARHQVYNNLTNYVEKHGFYYEL</sequence>
<dbReference type="PANTHER" id="PTHR43788">
    <property type="entry name" value="DNA2/NAM7 HELICASE FAMILY MEMBER"/>
    <property type="match status" value="1"/>
</dbReference>
<accession>A0A939BPZ7</accession>
<proteinExistence type="inferred from homology"/>
<dbReference type="InterPro" id="IPR048761">
    <property type="entry name" value="SMUBP-2_HCS1_1B"/>
</dbReference>
<dbReference type="FunFam" id="3.40.50.300:FF:000326">
    <property type="entry name" value="P-loop containing nucleoside triphosphate hydrolase"/>
    <property type="match status" value="1"/>
</dbReference>
<keyword evidence="5" id="KW-0547">Nucleotide-binding</keyword>
<evidence type="ECO:0000313" key="12">
    <source>
        <dbReference type="EMBL" id="MBM7557692.1"/>
    </source>
</evidence>
<dbReference type="GO" id="GO:0016787">
    <property type="term" value="F:hydrolase activity"/>
    <property type="evidence" value="ECO:0007669"/>
    <property type="project" value="UniProtKB-KW"/>
</dbReference>
<evidence type="ECO:0000259" key="11">
    <source>
        <dbReference type="SMART" id="SM00487"/>
    </source>
</evidence>
<dbReference type="InterPro" id="IPR012677">
    <property type="entry name" value="Nucleotide-bd_a/b_plait_sf"/>
</dbReference>
<dbReference type="InterPro" id="IPR005580">
    <property type="entry name" value="DbpA/CsdA_RNA-bd_dom"/>
</dbReference>
<evidence type="ECO:0000259" key="10">
    <source>
        <dbReference type="SMART" id="SM00382"/>
    </source>
</evidence>
<dbReference type="GO" id="GO:0005694">
    <property type="term" value="C:chromosome"/>
    <property type="evidence" value="ECO:0007669"/>
    <property type="project" value="UniProtKB-ARBA"/>
</dbReference>
<keyword evidence="8" id="KW-0067">ATP-binding</keyword>
<evidence type="ECO:0000256" key="6">
    <source>
        <dbReference type="ARBA" id="ARBA00022801"/>
    </source>
</evidence>
<dbReference type="Gene3D" id="3.30.70.330">
    <property type="match status" value="1"/>
</dbReference>
<keyword evidence="9" id="KW-0175">Coiled coil</keyword>
<dbReference type="Proteomes" id="UP000774000">
    <property type="component" value="Unassembled WGS sequence"/>
</dbReference>
<comment type="similarity">
    <text evidence="2">Belongs to the DNA2/NAM7 helicase family.</text>
</comment>
<evidence type="ECO:0000256" key="5">
    <source>
        <dbReference type="ARBA" id="ARBA00022741"/>
    </source>
</evidence>
<dbReference type="SMART" id="SM00382">
    <property type="entry name" value="AAA"/>
    <property type="match status" value="1"/>
</dbReference>
<dbReference type="AlphaFoldDB" id="A0A939BPZ7"/>
<dbReference type="InterPro" id="IPR003593">
    <property type="entry name" value="AAA+_ATPase"/>
</dbReference>
<dbReference type="CDD" id="cd12252">
    <property type="entry name" value="RRM_DbpA"/>
    <property type="match status" value="1"/>
</dbReference>
<comment type="caution">
    <text evidence="12">The sequence shown here is derived from an EMBL/GenBank/DDBJ whole genome shotgun (WGS) entry which is preliminary data.</text>
</comment>
<dbReference type="GO" id="GO:0005524">
    <property type="term" value="F:ATP binding"/>
    <property type="evidence" value="ECO:0007669"/>
    <property type="project" value="UniProtKB-KW"/>
</dbReference>
<dbReference type="SUPFAM" id="SSF52540">
    <property type="entry name" value="P-loop containing nucleoside triphosphate hydrolases"/>
    <property type="match status" value="1"/>
</dbReference>
<dbReference type="PANTHER" id="PTHR43788:SF8">
    <property type="entry name" value="DNA-BINDING PROTEIN SMUBP-2"/>
    <property type="match status" value="1"/>
</dbReference>
<keyword evidence="4" id="KW-0963">Cytoplasm</keyword>
<dbReference type="InterPro" id="IPR004483">
    <property type="entry name" value="SMUBP-2/Hcs1-like"/>
</dbReference>
<dbReference type="RefSeq" id="WP_204702437.1">
    <property type="nucleotide sequence ID" value="NZ_JAFBDQ010000015.1"/>
</dbReference>
<dbReference type="InterPro" id="IPR050534">
    <property type="entry name" value="Coronavir_polyprotein_1ab"/>
</dbReference>
<evidence type="ECO:0000256" key="1">
    <source>
        <dbReference type="ARBA" id="ARBA00004496"/>
    </source>
</evidence>
<reference evidence="12" key="1">
    <citation type="submission" date="2021-01" db="EMBL/GenBank/DDBJ databases">
        <title>Genomic Encyclopedia of Type Strains, Phase IV (KMG-IV): sequencing the most valuable type-strain genomes for metagenomic binning, comparative biology and taxonomic classification.</title>
        <authorList>
            <person name="Goeker M."/>
        </authorList>
    </citation>
    <scope>NUCLEOTIDE SEQUENCE</scope>
    <source>
        <strain evidence="12">DSM 23230</strain>
    </source>
</reference>
<dbReference type="GO" id="GO:0005737">
    <property type="term" value="C:cytoplasm"/>
    <property type="evidence" value="ECO:0007669"/>
    <property type="project" value="UniProtKB-SubCell"/>
</dbReference>
<dbReference type="Pfam" id="PF03880">
    <property type="entry name" value="DbpA"/>
    <property type="match status" value="1"/>
</dbReference>
<comment type="subcellular location">
    <subcellularLocation>
        <location evidence="1">Cytoplasm</location>
    </subcellularLocation>
</comment>
<dbReference type="CDD" id="cd18808">
    <property type="entry name" value="SF1_C_Upf1"/>
    <property type="match status" value="1"/>
</dbReference>
<dbReference type="GO" id="GO:0003723">
    <property type="term" value="F:RNA binding"/>
    <property type="evidence" value="ECO:0007669"/>
    <property type="project" value="InterPro"/>
</dbReference>
<dbReference type="SMART" id="SM00487">
    <property type="entry name" value="DEXDc"/>
    <property type="match status" value="1"/>
</dbReference>
<dbReference type="InterPro" id="IPR041679">
    <property type="entry name" value="DNA2/NAM7-like_C"/>
</dbReference>
<dbReference type="Gene3D" id="2.40.30.270">
    <property type="match status" value="1"/>
</dbReference>
<keyword evidence="7 12" id="KW-0347">Helicase</keyword>
<dbReference type="GO" id="GO:0043139">
    <property type="term" value="F:5'-3' DNA helicase activity"/>
    <property type="evidence" value="ECO:0007669"/>
    <property type="project" value="TreeGrafter"/>
</dbReference>
<evidence type="ECO:0000256" key="4">
    <source>
        <dbReference type="ARBA" id="ARBA00022490"/>
    </source>
</evidence>
<dbReference type="Pfam" id="PF13087">
    <property type="entry name" value="AAA_12"/>
    <property type="match status" value="1"/>
</dbReference>
<keyword evidence="13" id="KW-1185">Reference proteome</keyword>
<protein>
    <recommendedName>
        <fullName evidence="3">DNA helicase</fullName>
        <ecNumber evidence="3">3.6.4.12</ecNumber>
    </recommendedName>
</protein>
<organism evidence="12 13">
    <name type="scientific">Halanaerobacter jeridensis</name>
    <dbReference type="NCBI Taxonomy" id="706427"/>
    <lineage>
        <taxon>Bacteria</taxon>
        <taxon>Bacillati</taxon>
        <taxon>Bacillota</taxon>
        <taxon>Clostridia</taxon>
        <taxon>Halanaerobiales</taxon>
        <taxon>Halobacteroidaceae</taxon>
        <taxon>Halanaerobacter</taxon>
    </lineage>
</organism>